<protein>
    <recommendedName>
        <fullName evidence="4">Ig-like domain-containing protein</fullName>
    </recommendedName>
</protein>
<evidence type="ECO:0008006" key="4">
    <source>
        <dbReference type="Google" id="ProtNLM"/>
    </source>
</evidence>
<dbReference type="GeneTree" id="ENSGT01150000290030"/>
<reference evidence="2" key="2">
    <citation type="submission" date="2025-08" db="UniProtKB">
        <authorList>
            <consortium name="Ensembl"/>
        </authorList>
    </citation>
    <scope>IDENTIFICATION</scope>
</reference>
<dbReference type="InterPro" id="IPR013783">
    <property type="entry name" value="Ig-like_fold"/>
</dbReference>
<dbReference type="SUPFAM" id="SSF48726">
    <property type="entry name" value="Immunoglobulin"/>
    <property type="match status" value="1"/>
</dbReference>
<dbReference type="PANTHER" id="PTHR14334">
    <property type="entry name" value="B-CELL ANTIGEN RECEPTOR COMPLEX-ASSOCIATED PROTEIN"/>
    <property type="match status" value="1"/>
</dbReference>
<reference evidence="2 3" key="1">
    <citation type="submission" date="2020-06" db="EMBL/GenBank/DDBJ databases">
        <authorList>
            <consortium name="Wellcome Sanger Institute Data Sharing"/>
        </authorList>
    </citation>
    <scope>NUCLEOTIDE SEQUENCE [LARGE SCALE GENOMIC DNA]</scope>
</reference>
<proteinExistence type="predicted"/>
<dbReference type="Proteomes" id="UP000694580">
    <property type="component" value="Chromosome 2"/>
</dbReference>
<reference evidence="2" key="3">
    <citation type="submission" date="2025-09" db="UniProtKB">
        <authorList>
            <consortium name="Ensembl"/>
        </authorList>
    </citation>
    <scope>IDENTIFICATION</scope>
</reference>
<evidence type="ECO:0000313" key="2">
    <source>
        <dbReference type="Ensembl" id="ENSDCDP00010004380.1"/>
    </source>
</evidence>
<organism evidence="2 3">
    <name type="scientific">Denticeps clupeoides</name>
    <name type="common">denticle herring</name>
    <dbReference type="NCBI Taxonomy" id="299321"/>
    <lineage>
        <taxon>Eukaryota</taxon>
        <taxon>Metazoa</taxon>
        <taxon>Chordata</taxon>
        <taxon>Craniata</taxon>
        <taxon>Vertebrata</taxon>
        <taxon>Euteleostomi</taxon>
        <taxon>Actinopterygii</taxon>
        <taxon>Neopterygii</taxon>
        <taxon>Teleostei</taxon>
        <taxon>Clupei</taxon>
        <taxon>Clupeiformes</taxon>
        <taxon>Denticipitoidei</taxon>
        <taxon>Denticipitidae</taxon>
        <taxon>Denticeps</taxon>
    </lineage>
</organism>
<dbReference type="GO" id="GO:0009897">
    <property type="term" value="C:external side of plasma membrane"/>
    <property type="evidence" value="ECO:0007669"/>
    <property type="project" value="TreeGrafter"/>
</dbReference>
<dbReference type="InterPro" id="IPR036179">
    <property type="entry name" value="Ig-like_dom_sf"/>
</dbReference>
<dbReference type="PANTHER" id="PTHR14334:SF2">
    <property type="entry name" value="B-CELL ANTIGEN RECEPTOR COMPLEX-ASSOCIATED PROTEIN BETA CHAIN"/>
    <property type="match status" value="1"/>
</dbReference>
<dbReference type="Ensembl" id="ENSDCDT00010004535.1">
    <property type="protein sequence ID" value="ENSDCDP00010004380.1"/>
    <property type="gene ID" value="ENSDCDG00010001948.1"/>
</dbReference>
<evidence type="ECO:0000256" key="1">
    <source>
        <dbReference type="ARBA" id="ARBA00023319"/>
    </source>
</evidence>
<keyword evidence="1" id="KW-0393">Immunoglobulin domain</keyword>
<dbReference type="GO" id="GO:0030183">
    <property type="term" value="P:B cell differentiation"/>
    <property type="evidence" value="ECO:0007669"/>
    <property type="project" value="TreeGrafter"/>
</dbReference>
<keyword evidence="3" id="KW-1185">Reference proteome</keyword>
<evidence type="ECO:0000313" key="3">
    <source>
        <dbReference type="Proteomes" id="UP000694580"/>
    </source>
</evidence>
<dbReference type="GO" id="GO:0050853">
    <property type="term" value="P:B cell receptor signaling pathway"/>
    <property type="evidence" value="ECO:0007669"/>
    <property type="project" value="TreeGrafter"/>
</dbReference>
<sequence length="178" mass="20752">MHILLECTMFLFTESFQLYQRPRFVRVKTGRDVTICCWSYPMENKLDQADWELPQKIALYNNTTVIKHKRCITLLKVNVDNSGEYFCKYKNYTGPGTVLMMFVHHNPEVVLMRSNIKDAMILIQALLFGLFLLLPRFCYRNNVSGVGLEIEQCLYEDIPAYSQQGPDDSCDMESPDQE</sequence>
<name>A0AAY4A8M4_9TELE</name>
<dbReference type="AlphaFoldDB" id="A0AAY4A8M4"/>
<dbReference type="Gene3D" id="2.60.40.10">
    <property type="entry name" value="Immunoglobulins"/>
    <property type="match status" value="1"/>
</dbReference>
<dbReference type="GO" id="GO:0019815">
    <property type="term" value="C:B cell receptor complex"/>
    <property type="evidence" value="ECO:0007669"/>
    <property type="project" value="TreeGrafter"/>
</dbReference>
<accession>A0AAY4A8M4</accession>